<dbReference type="GO" id="GO:0005886">
    <property type="term" value="C:plasma membrane"/>
    <property type="evidence" value="ECO:0007669"/>
    <property type="project" value="UniProtKB-SubCell"/>
</dbReference>
<evidence type="ECO:0000256" key="3">
    <source>
        <dbReference type="ARBA" id="ARBA00022475"/>
    </source>
</evidence>
<dbReference type="Proteomes" id="UP000228689">
    <property type="component" value="Unassembled WGS sequence"/>
</dbReference>
<dbReference type="Gene3D" id="2.30.30.60">
    <property type="match status" value="1"/>
</dbReference>
<dbReference type="InterPro" id="IPR023408">
    <property type="entry name" value="MscS_beta-dom_sf"/>
</dbReference>
<accession>A0A2M7RER7</accession>
<keyword evidence="4 7" id="KW-0812">Transmembrane</keyword>
<dbReference type="GO" id="GO:0055085">
    <property type="term" value="P:transmembrane transport"/>
    <property type="evidence" value="ECO:0007669"/>
    <property type="project" value="InterPro"/>
</dbReference>
<evidence type="ECO:0000259" key="9">
    <source>
        <dbReference type="Pfam" id="PF21088"/>
    </source>
</evidence>
<evidence type="ECO:0000259" key="8">
    <source>
        <dbReference type="Pfam" id="PF00924"/>
    </source>
</evidence>
<comment type="subcellular location">
    <subcellularLocation>
        <location evidence="1">Cell membrane</location>
        <topology evidence="1">Multi-pass membrane protein</topology>
    </subcellularLocation>
</comment>
<sequence>MSLLALEYFNNTIQAYLIFLGILVGLIIIFVIFKSIIVHRLKKVAGLTKTEYDDALIEIVRKISWIFYFVLALVISSKYLVMSDLATKIIHYLFIIILIWQVIKSIQVGLDYLVSQYITKKAAEDGDDDEGPDIHKIALFTKVIKIVIWIVGTLLIVSNLGFNITSLIAGLGVGGIAIALAAHNILEDIFASFSIYMDQPFRVGDYIVVGDKMGTVKKIGIKTSRITSLQGEEIIISNRELTNAHIQNFKKMEEKNKFYYRNYISDTKQKTRKDFCYY</sequence>
<dbReference type="InterPro" id="IPR011014">
    <property type="entry name" value="MscS_channel_TM-2"/>
</dbReference>
<dbReference type="SUPFAM" id="SSF50182">
    <property type="entry name" value="Sm-like ribonucleoproteins"/>
    <property type="match status" value="1"/>
</dbReference>
<evidence type="ECO:0000256" key="6">
    <source>
        <dbReference type="ARBA" id="ARBA00023136"/>
    </source>
</evidence>
<keyword evidence="6 7" id="KW-0472">Membrane</keyword>
<feature type="transmembrane region" description="Helical" evidence="7">
    <location>
        <begin position="65"/>
        <end position="83"/>
    </location>
</feature>
<dbReference type="AlphaFoldDB" id="A0A2M7RER7"/>
<protein>
    <recommendedName>
        <fullName evidence="12">Mechanosensitive ion channel protein MscS</fullName>
    </recommendedName>
</protein>
<comment type="caution">
    <text evidence="10">The sequence shown here is derived from an EMBL/GenBank/DDBJ whole genome shotgun (WGS) entry which is preliminary data.</text>
</comment>
<feature type="domain" description="Mechanosensitive ion channel transmembrane helices 2/3" evidence="9">
    <location>
        <begin position="142"/>
        <end position="182"/>
    </location>
</feature>
<keyword evidence="5 7" id="KW-1133">Transmembrane helix</keyword>
<dbReference type="PANTHER" id="PTHR30566">
    <property type="entry name" value="YNAI-RELATED MECHANOSENSITIVE ION CHANNEL"/>
    <property type="match status" value="1"/>
</dbReference>
<dbReference type="Pfam" id="PF00924">
    <property type="entry name" value="MS_channel_2nd"/>
    <property type="match status" value="1"/>
</dbReference>
<proteinExistence type="inferred from homology"/>
<dbReference type="Pfam" id="PF21088">
    <property type="entry name" value="MS_channel_1st"/>
    <property type="match status" value="1"/>
</dbReference>
<dbReference type="PANTHER" id="PTHR30566:SF25">
    <property type="entry name" value="INNER MEMBRANE PROTEIN"/>
    <property type="match status" value="1"/>
</dbReference>
<gene>
    <name evidence="10" type="ORF">COY67_00950</name>
</gene>
<evidence type="ECO:0000256" key="2">
    <source>
        <dbReference type="ARBA" id="ARBA00008017"/>
    </source>
</evidence>
<feature type="transmembrane region" description="Helical" evidence="7">
    <location>
        <begin position="168"/>
        <end position="186"/>
    </location>
</feature>
<dbReference type="InterPro" id="IPR006685">
    <property type="entry name" value="MscS_channel_2nd"/>
</dbReference>
<evidence type="ECO:0000256" key="7">
    <source>
        <dbReference type="SAM" id="Phobius"/>
    </source>
</evidence>
<evidence type="ECO:0000313" key="10">
    <source>
        <dbReference type="EMBL" id="PIY95238.1"/>
    </source>
</evidence>
<name>A0A2M7RER7_9BACT</name>
<keyword evidence="3" id="KW-1003">Cell membrane</keyword>
<evidence type="ECO:0008006" key="12">
    <source>
        <dbReference type="Google" id="ProtNLM"/>
    </source>
</evidence>
<feature type="domain" description="Mechanosensitive ion channel MscS" evidence="8">
    <location>
        <begin position="184"/>
        <end position="250"/>
    </location>
</feature>
<feature type="transmembrane region" description="Helical" evidence="7">
    <location>
        <begin position="143"/>
        <end position="162"/>
    </location>
</feature>
<dbReference type="InterPro" id="IPR010920">
    <property type="entry name" value="LSM_dom_sf"/>
</dbReference>
<dbReference type="InterPro" id="IPR049142">
    <property type="entry name" value="MS_channel_1st"/>
</dbReference>
<comment type="similarity">
    <text evidence="2">Belongs to the MscS (TC 1.A.23) family.</text>
</comment>
<feature type="transmembrane region" description="Helical" evidence="7">
    <location>
        <begin position="89"/>
        <end position="114"/>
    </location>
</feature>
<evidence type="ECO:0000256" key="1">
    <source>
        <dbReference type="ARBA" id="ARBA00004651"/>
    </source>
</evidence>
<dbReference type="Gene3D" id="1.10.287.1260">
    <property type="match status" value="1"/>
</dbReference>
<organism evidence="10 11">
    <name type="scientific">Candidatus Komeilibacteria bacterium CG_4_10_14_0_8_um_filter_37_78</name>
    <dbReference type="NCBI Taxonomy" id="1974471"/>
    <lineage>
        <taxon>Bacteria</taxon>
        <taxon>Candidatus Komeiliibacteriota</taxon>
    </lineage>
</organism>
<dbReference type="SUPFAM" id="SSF82861">
    <property type="entry name" value="Mechanosensitive channel protein MscS (YggB), transmembrane region"/>
    <property type="match status" value="1"/>
</dbReference>
<evidence type="ECO:0000256" key="5">
    <source>
        <dbReference type="ARBA" id="ARBA00022989"/>
    </source>
</evidence>
<dbReference type="EMBL" id="PFMC01000022">
    <property type="protein sequence ID" value="PIY95238.1"/>
    <property type="molecule type" value="Genomic_DNA"/>
</dbReference>
<feature type="transmembrane region" description="Helical" evidence="7">
    <location>
        <begin position="13"/>
        <end position="33"/>
    </location>
</feature>
<evidence type="ECO:0000313" key="11">
    <source>
        <dbReference type="Proteomes" id="UP000228689"/>
    </source>
</evidence>
<evidence type="ECO:0000256" key="4">
    <source>
        <dbReference type="ARBA" id="ARBA00022692"/>
    </source>
</evidence>
<reference evidence="11" key="1">
    <citation type="submission" date="2017-09" db="EMBL/GenBank/DDBJ databases">
        <title>Depth-based differentiation of microbial function through sediment-hosted aquifers and enrichment of novel symbionts in the deep terrestrial subsurface.</title>
        <authorList>
            <person name="Probst A.J."/>
            <person name="Ladd B."/>
            <person name="Jarett J.K."/>
            <person name="Geller-Mcgrath D.E."/>
            <person name="Sieber C.M.K."/>
            <person name="Emerson J.B."/>
            <person name="Anantharaman K."/>
            <person name="Thomas B.C."/>
            <person name="Malmstrom R."/>
            <person name="Stieglmeier M."/>
            <person name="Klingl A."/>
            <person name="Woyke T."/>
            <person name="Ryan C.M."/>
            <person name="Banfield J.F."/>
        </authorList>
    </citation>
    <scope>NUCLEOTIDE SEQUENCE [LARGE SCALE GENOMIC DNA]</scope>
</reference>